<feature type="compositionally biased region" description="Basic and acidic residues" evidence="1">
    <location>
        <begin position="178"/>
        <end position="199"/>
    </location>
</feature>
<accession>A0AAW1Q263</accession>
<sequence>MGASTMPLVWSEVTQAHCTALRTAATLDEARSVLAECSGLTDLQDARQAIELDLHTATWQEAQVQKLDDAKLSALFSIVKAVHKAATGQRLTIDRSFAHFKDLLLRHAVQRPPYSIGLFSVAEVKALTDWMLDSYFAHYKLYQYAFTDRVTMTVTSRHPGDIVEAPPQLPPLAEAQTEEQHQKELEAQEKQRIEDERTAAEEAARLAAEEQARQIAESYAKTMPDEIQAKVQAAMEKELERLRVTMEGQFAKQEATLRKRIAELEGQTQK</sequence>
<dbReference type="PANTHER" id="PTHR28457">
    <property type="entry name" value="COILED-COIL DOMAIN-CONTAINING PROTEIN 189"/>
    <property type="match status" value="1"/>
</dbReference>
<dbReference type="Pfam" id="PF14769">
    <property type="entry name" value="CLAMP"/>
    <property type="match status" value="1"/>
</dbReference>
<reference evidence="2 3" key="1">
    <citation type="journal article" date="2024" name="Nat. Commun.">
        <title>Phylogenomics reveals the evolutionary origins of lichenization in chlorophyte algae.</title>
        <authorList>
            <person name="Puginier C."/>
            <person name="Libourel C."/>
            <person name="Otte J."/>
            <person name="Skaloud P."/>
            <person name="Haon M."/>
            <person name="Grisel S."/>
            <person name="Petersen M."/>
            <person name="Berrin J.G."/>
            <person name="Delaux P.M."/>
            <person name="Dal Grande F."/>
            <person name="Keller J."/>
        </authorList>
    </citation>
    <scope>NUCLEOTIDE SEQUENCE [LARGE SCALE GENOMIC DNA]</scope>
    <source>
        <strain evidence="2 3">SAG 2043</strain>
    </source>
</reference>
<keyword evidence="3" id="KW-1185">Reference proteome</keyword>
<protein>
    <submittedName>
        <fullName evidence="2">Uncharacterized protein</fullName>
    </submittedName>
</protein>
<evidence type="ECO:0000313" key="2">
    <source>
        <dbReference type="EMBL" id="KAK9814229.1"/>
    </source>
</evidence>
<comment type="caution">
    <text evidence="2">The sequence shown here is derived from an EMBL/GenBank/DDBJ whole genome shotgun (WGS) entry which is preliminary data.</text>
</comment>
<evidence type="ECO:0000313" key="3">
    <source>
        <dbReference type="Proteomes" id="UP001489004"/>
    </source>
</evidence>
<evidence type="ECO:0000256" key="1">
    <source>
        <dbReference type="SAM" id="MobiDB-lite"/>
    </source>
</evidence>
<dbReference type="EMBL" id="JALJOR010000007">
    <property type="protein sequence ID" value="KAK9814229.1"/>
    <property type="molecule type" value="Genomic_DNA"/>
</dbReference>
<name>A0AAW1Q263_9CHLO</name>
<proteinExistence type="predicted"/>
<dbReference type="PANTHER" id="PTHR28457:SF1">
    <property type="entry name" value="CILIA- AND FLAGELLA-ASSOCIATED PROTEIN 119"/>
    <property type="match status" value="1"/>
</dbReference>
<dbReference type="AlphaFoldDB" id="A0AAW1Q263"/>
<dbReference type="InterPro" id="IPR032727">
    <property type="entry name" value="CLAMP"/>
</dbReference>
<dbReference type="Proteomes" id="UP001489004">
    <property type="component" value="Unassembled WGS sequence"/>
</dbReference>
<gene>
    <name evidence="2" type="ORF">WJX72_002602</name>
</gene>
<organism evidence="2 3">
    <name type="scientific">[Myrmecia] bisecta</name>
    <dbReference type="NCBI Taxonomy" id="41462"/>
    <lineage>
        <taxon>Eukaryota</taxon>
        <taxon>Viridiplantae</taxon>
        <taxon>Chlorophyta</taxon>
        <taxon>core chlorophytes</taxon>
        <taxon>Trebouxiophyceae</taxon>
        <taxon>Trebouxiales</taxon>
        <taxon>Trebouxiaceae</taxon>
        <taxon>Myrmecia</taxon>
    </lineage>
</organism>
<feature type="region of interest" description="Disordered" evidence="1">
    <location>
        <begin position="174"/>
        <end position="199"/>
    </location>
</feature>